<keyword evidence="3" id="KW-1185">Reference proteome</keyword>
<dbReference type="Gene3D" id="3.30.9.10">
    <property type="entry name" value="D-Amino Acid Oxidase, subunit A, domain 2"/>
    <property type="match status" value="1"/>
</dbReference>
<organism evidence="2 3">
    <name type="scientific">Halalkaliarchaeum desulfuricum</name>
    <dbReference type="NCBI Taxonomy" id="2055893"/>
    <lineage>
        <taxon>Archaea</taxon>
        <taxon>Methanobacteriati</taxon>
        <taxon>Methanobacteriota</taxon>
        <taxon>Stenosarchaea group</taxon>
        <taxon>Halobacteria</taxon>
        <taxon>Halobacteriales</taxon>
        <taxon>Haloferacaceae</taxon>
        <taxon>Halalkaliarchaeum</taxon>
    </lineage>
</organism>
<dbReference type="InterPro" id="IPR036188">
    <property type="entry name" value="FAD/NAD-bd_sf"/>
</dbReference>
<evidence type="ECO:0000313" key="2">
    <source>
        <dbReference type="EMBL" id="AUX08277.1"/>
    </source>
</evidence>
<dbReference type="AlphaFoldDB" id="A0A343TGQ5"/>
<dbReference type="InterPro" id="IPR006076">
    <property type="entry name" value="FAD-dep_OxRdtase"/>
</dbReference>
<name>A0A343TGQ5_9EURY</name>
<evidence type="ECO:0000313" key="3">
    <source>
        <dbReference type="Proteomes" id="UP000263012"/>
    </source>
</evidence>
<keyword evidence="2" id="KW-0560">Oxidoreductase</keyword>
<dbReference type="KEGG" id="hdf:AArcSl_0627"/>
<feature type="domain" description="FAD dependent oxidoreductase" evidence="1">
    <location>
        <begin position="6"/>
        <end position="66"/>
    </location>
</feature>
<proteinExistence type="predicted"/>
<evidence type="ECO:0000259" key="1">
    <source>
        <dbReference type="Pfam" id="PF01266"/>
    </source>
</evidence>
<accession>A0A343TGQ5</accession>
<dbReference type="Gene3D" id="3.50.50.60">
    <property type="entry name" value="FAD/NAD(P)-binding domain"/>
    <property type="match status" value="1"/>
</dbReference>
<dbReference type="GO" id="GO:0008115">
    <property type="term" value="F:sarcosine oxidase activity"/>
    <property type="evidence" value="ECO:0007669"/>
    <property type="project" value="UniProtKB-EC"/>
</dbReference>
<dbReference type="Proteomes" id="UP000263012">
    <property type="component" value="Chromosome"/>
</dbReference>
<dbReference type="EC" id="1.5.3.1" evidence="2"/>
<protein>
    <submittedName>
        <fullName evidence="2">Sarcosine oxidase, subunit beta</fullName>
        <ecNumber evidence="2">1.5.3.1</ecNumber>
    </submittedName>
</protein>
<dbReference type="Pfam" id="PF01266">
    <property type="entry name" value="DAO"/>
    <property type="match status" value="1"/>
</dbReference>
<gene>
    <name evidence="2" type="primary">soxB2</name>
    <name evidence="2" type="ORF">AArcSl_0627</name>
</gene>
<sequence length="101" mass="10859">MDALVEMADYFGPETRVAEGWSGVYAISPSNHPIIEESVPGLVNDIAHSGRAFMHAPATGQIVADLVVDGETNLVDRTALQTDDGVDTRGQLPIPYQADMY</sequence>
<dbReference type="EMBL" id="CP025066">
    <property type="protein sequence ID" value="AUX08277.1"/>
    <property type="molecule type" value="Genomic_DNA"/>
</dbReference>
<reference evidence="3" key="1">
    <citation type="submission" date="2017-11" db="EMBL/GenBank/DDBJ databases">
        <title>Phenotypic and genomic properties of facultatively anaerobic sulfur-reducing natronoarchaea from hypersaline soda lakes.</title>
        <authorList>
            <person name="Sorokin D.Y."/>
            <person name="Kublanov I.V."/>
            <person name="Roman P."/>
            <person name="Sinninghe Damste J.S."/>
            <person name="Golyshin P.N."/>
            <person name="Rojo D."/>
            <person name="Ciordia S."/>
            <person name="Mena M.D.C."/>
            <person name="Ferrer M."/>
            <person name="Messina E."/>
            <person name="Smedile F."/>
            <person name="La Spada G."/>
            <person name="La Cono V."/>
            <person name="Yakimov M.M."/>
        </authorList>
    </citation>
    <scope>NUCLEOTIDE SEQUENCE [LARGE SCALE GENOMIC DNA]</scope>
    <source>
        <strain evidence="3">AArc-Sl</strain>
    </source>
</reference>